<dbReference type="InterPro" id="IPR007627">
    <property type="entry name" value="RNA_pol_sigma70_r2"/>
</dbReference>
<protein>
    <submittedName>
        <fullName evidence="9">RNA polymerase sigma factor</fullName>
    </submittedName>
</protein>
<evidence type="ECO:0000256" key="6">
    <source>
        <dbReference type="SAM" id="MobiDB-lite"/>
    </source>
</evidence>
<evidence type="ECO:0000259" key="8">
    <source>
        <dbReference type="Pfam" id="PF08281"/>
    </source>
</evidence>
<evidence type="ECO:0000256" key="4">
    <source>
        <dbReference type="ARBA" id="ARBA00023125"/>
    </source>
</evidence>
<keyword evidence="5" id="KW-0804">Transcription</keyword>
<dbReference type="CDD" id="cd06171">
    <property type="entry name" value="Sigma70_r4"/>
    <property type="match status" value="1"/>
</dbReference>
<dbReference type="Pfam" id="PF04542">
    <property type="entry name" value="Sigma70_r2"/>
    <property type="match status" value="1"/>
</dbReference>
<keyword evidence="3" id="KW-0731">Sigma factor</keyword>
<evidence type="ECO:0000259" key="7">
    <source>
        <dbReference type="Pfam" id="PF04542"/>
    </source>
</evidence>
<dbReference type="PANTHER" id="PTHR43133">
    <property type="entry name" value="RNA POLYMERASE ECF-TYPE SIGMA FACTO"/>
    <property type="match status" value="1"/>
</dbReference>
<reference evidence="9 10" key="1">
    <citation type="submission" date="2019-06" db="EMBL/GenBank/DDBJ databases">
        <authorList>
            <person name="Livingstone P."/>
            <person name="Whitworth D."/>
        </authorList>
    </citation>
    <scope>NUCLEOTIDE SEQUENCE [LARGE SCALE GENOMIC DNA]</scope>
    <source>
        <strain evidence="9 10">AM401</strain>
    </source>
</reference>
<accession>A0A540WT43</accession>
<evidence type="ECO:0000256" key="5">
    <source>
        <dbReference type="ARBA" id="ARBA00023163"/>
    </source>
</evidence>
<dbReference type="AlphaFoldDB" id="A0A540WT43"/>
<keyword evidence="2" id="KW-0805">Transcription regulation</keyword>
<feature type="domain" description="RNA polymerase sigma factor 70 region 4 type 2" evidence="8">
    <location>
        <begin position="137"/>
        <end position="189"/>
    </location>
</feature>
<name>A0A540WT43_9BACT</name>
<dbReference type="GO" id="GO:0006352">
    <property type="term" value="P:DNA-templated transcription initiation"/>
    <property type="evidence" value="ECO:0007669"/>
    <property type="project" value="InterPro"/>
</dbReference>
<dbReference type="Gene3D" id="1.10.10.10">
    <property type="entry name" value="Winged helix-like DNA-binding domain superfamily/Winged helix DNA-binding domain"/>
    <property type="match status" value="1"/>
</dbReference>
<comment type="similarity">
    <text evidence="1">Belongs to the sigma-70 factor family. ECF subfamily.</text>
</comment>
<dbReference type="Proteomes" id="UP000315369">
    <property type="component" value="Unassembled WGS sequence"/>
</dbReference>
<evidence type="ECO:0000313" key="10">
    <source>
        <dbReference type="Proteomes" id="UP000315369"/>
    </source>
</evidence>
<dbReference type="NCBIfam" id="TIGR02937">
    <property type="entry name" value="sigma70-ECF"/>
    <property type="match status" value="1"/>
</dbReference>
<dbReference type="GO" id="GO:0016987">
    <property type="term" value="F:sigma factor activity"/>
    <property type="evidence" value="ECO:0007669"/>
    <property type="project" value="UniProtKB-KW"/>
</dbReference>
<evidence type="ECO:0000256" key="3">
    <source>
        <dbReference type="ARBA" id="ARBA00023082"/>
    </source>
</evidence>
<dbReference type="SUPFAM" id="SSF88659">
    <property type="entry name" value="Sigma3 and sigma4 domains of RNA polymerase sigma factors"/>
    <property type="match status" value="1"/>
</dbReference>
<evidence type="ECO:0000256" key="1">
    <source>
        <dbReference type="ARBA" id="ARBA00010641"/>
    </source>
</evidence>
<keyword evidence="10" id="KW-1185">Reference proteome</keyword>
<gene>
    <name evidence="9" type="ORF">FJV41_30420</name>
</gene>
<feature type="compositionally biased region" description="Basic and acidic residues" evidence="6">
    <location>
        <begin position="103"/>
        <end position="112"/>
    </location>
</feature>
<dbReference type="OrthoDB" id="5511424at2"/>
<evidence type="ECO:0000313" key="9">
    <source>
        <dbReference type="EMBL" id="TQF12173.1"/>
    </source>
</evidence>
<evidence type="ECO:0000256" key="2">
    <source>
        <dbReference type="ARBA" id="ARBA00023015"/>
    </source>
</evidence>
<proteinExistence type="inferred from homology"/>
<feature type="domain" description="RNA polymerase sigma-70 region 2" evidence="7">
    <location>
        <begin position="42"/>
        <end position="110"/>
    </location>
</feature>
<dbReference type="Gene3D" id="1.10.1740.10">
    <property type="match status" value="1"/>
</dbReference>
<comment type="caution">
    <text evidence="9">The sequence shown here is derived from an EMBL/GenBank/DDBJ whole genome shotgun (WGS) entry which is preliminary data.</text>
</comment>
<dbReference type="InterPro" id="IPR013249">
    <property type="entry name" value="RNA_pol_sigma70_r4_t2"/>
</dbReference>
<dbReference type="InterPro" id="IPR036388">
    <property type="entry name" value="WH-like_DNA-bd_sf"/>
</dbReference>
<dbReference type="InterPro" id="IPR014284">
    <property type="entry name" value="RNA_pol_sigma-70_dom"/>
</dbReference>
<dbReference type="InterPro" id="IPR039425">
    <property type="entry name" value="RNA_pol_sigma-70-like"/>
</dbReference>
<keyword evidence="4" id="KW-0238">DNA-binding</keyword>
<organism evidence="9 10">
    <name type="scientific">Myxococcus llanfairpwllgwyngyllgogerychwyrndrobwllllantysiliogogogochensis</name>
    <dbReference type="NCBI Taxonomy" id="2590453"/>
    <lineage>
        <taxon>Bacteria</taxon>
        <taxon>Pseudomonadati</taxon>
        <taxon>Myxococcota</taxon>
        <taxon>Myxococcia</taxon>
        <taxon>Myxococcales</taxon>
        <taxon>Cystobacterineae</taxon>
        <taxon>Myxococcaceae</taxon>
        <taxon>Myxococcus</taxon>
    </lineage>
</organism>
<dbReference type="InterPro" id="IPR013325">
    <property type="entry name" value="RNA_pol_sigma_r2"/>
</dbReference>
<dbReference type="PANTHER" id="PTHR43133:SF8">
    <property type="entry name" value="RNA POLYMERASE SIGMA FACTOR HI_1459-RELATED"/>
    <property type="match status" value="1"/>
</dbReference>
<dbReference type="InterPro" id="IPR013324">
    <property type="entry name" value="RNA_pol_sigma_r3/r4-like"/>
</dbReference>
<dbReference type="Pfam" id="PF08281">
    <property type="entry name" value="Sigma70_r4_2"/>
    <property type="match status" value="1"/>
</dbReference>
<dbReference type="SUPFAM" id="SSF88946">
    <property type="entry name" value="Sigma2 domain of RNA polymerase sigma factors"/>
    <property type="match status" value="1"/>
</dbReference>
<feature type="region of interest" description="Disordered" evidence="6">
    <location>
        <begin position="103"/>
        <end position="129"/>
    </location>
</feature>
<sequence length="202" mass="22456">MKPASAPVRTGDDSVRTSVAPESDEVLMARFCEGQAPAFDALFQRHSRQVRGYLTRLTGSASTAEDLVQLTFMSLVRSRGRFQVGSRFKPWLYAIATNAARDSQRRGRRTEELTAEGELPTGIADESPAPRDVGLERAVRQALDMLPEGQRIPILLHRFEGMGFAEIADTLGLTESAVKVRAHRGYERLRELLATLRTETLE</sequence>
<dbReference type="EMBL" id="VIFM01000151">
    <property type="protein sequence ID" value="TQF12173.1"/>
    <property type="molecule type" value="Genomic_DNA"/>
</dbReference>
<dbReference type="GO" id="GO:0003677">
    <property type="term" value="F:DNA binding"/>
    <property type="evidence" value="ECO:0007669"/>
    <property type="project" value="UniProtKB-KW"/>
</dbReference>